<reference evidence="3" key="1">
    <citation type="submission" date="2020-03" db="EMBL/GenBank/DDBJ databases">
        <authorList>
            <person name="Weist P."/>
        </authorList>
    </citation>
    <scope>NUCLEOTIDE SEQUENCE</scope>
</reference>
<evidence type="ECO:0000313" key="4">
    <source>
        <dbReference type="Proteomes" id="UP001153269"/>
    </source>
</evidence>
<dbReference type="Proteomes" id="UP001153269">
    <property type="component" value="Unassembled WGS sequence"/>
</dbReference>
<name>A0A9N7Z7U2_PLEPL</name>
<dbReference type="GO" id="GO:0004198">
    <property type="term" value="F:calcium-dependent cysteine-type endopeptidase activity"/>
    <property type="evidence" value="ECO:0007669"/>
    <property type="project" value="InterPro"/>
</dbReference>
<organism evidence="3 4">
    <name type="scientific">Pleuronectes platessa</name>
    <name type="common">European plaice</name>
    <dbReference type="NCBI Taxonomy" id="8262"/>
    <lineage>
        <taxon>Eukaryota</taxon>
        <taxon>Metazoa</taxon>
        <taxon>Chordata</taxon>
        <taxon>Craniata</taxon>
        <taxon>Vertebrata</taxon>
        <taxon>Euteleostomi</taxon>
        <taxon>Actinopterygii</taxon>
        <taxon>Neopterygii</taxon>
        <taxon>Teleostei</taxon>
        <taxon>Neoteleostei</taxon>
        <taxon>Acanthomorphata</taxon>
        <taxon>Carangaria</taxon>
        <taxon>Pleuronectiformes</taxon>
        <taxon>Pleuronectoidei</taxon>
        <taxon>Pleuronectidae</taxon>
        <taxon>Pleuronectes</taxon>
    </lineage>
</organism>
<dbReference type="GO" id="GO:0005737">
    <property type="term" value="C:cytoplasm"/>
    <property type="evidence" value="ECO:0007669"/>
    <property type="project" value="TreeGrafter"/>
</dbReference>
<proteinExistence type="inferred from homology"/>
<gene>
    <name evidence="3" type="ORF">PLEPLA_LOCUS41432</name>
</gene>
<evidence type="ECO:0000259" key="2">
    <source>
        <dbReference type="SMART" id="SM00720"/>
    </source>
</evidence>
<protein>
    <recommendedName>
        <fullName evidence="2">Peptidase C2 calpain domain-containing protein</fullName>
    </recommendedName>
</protein>
<feature type="domain" description="Peptidase C2 calpain" evidence="2">
    <location>
        <begin position="2"/>
        <end position="82"/>
    </location>
</feature>
<sequence length="100" mass="11784">MQKSRHRYQPRWTIGFSIYELPEEYSGKRQVHLTKDFFEYNRSVALSENFIDNREVCGRFCLPPGEYLIIPSTFIPERKETSICGIFYILKGLISITLIS</sequence>
<dbReference type="InterPro" id="IPR022684">
    <property type="entry name" value="Calpain_cysteine_protease"/>
</dbReference>
<evidence type="ECO:0000313" key="3">
    <source>
        <dbReference type="EMBL" id="CAB1453676.1"/>
    </source>
</evidence>
<dbReference type="SMART" id="SM00720">
    <property type="entry name" value="calpain_III"/>
    <property type="match status" value="1"/>
</dbReference>
<dbReference type="InterPro" id="IPR022683">
    <property type="entry name" value="Calpain_III"/>
</dbReference>
<dbReference type="AlphaFoldDB" id="A0A9N7Z7U2"/>
<dbReference type="SUPFAM" id="SSF49758">
    <property type="entry name" value="Calpain large subunit, middle domain (domain III)"/>
    <property type="match status" value="1"/>
</dbReference>
<dbReference type="InterPro" id="IPR036213">
    <property type="entry name" value="Calpain_III_sf"/>
</dbReference>
<dbReference type="Gene3D" id="2.60.120.380">
    <property type="match status" value="1"/>
</dbReference>
<dbReference type="GO" id="GO:0006508">
    <property type="term" value="P:proteolysis"/>
    <property type="evidence" value="ECO:0007669"/>
    <property type="project" value="InterPro"/>
</dbReference>
<dbReference type="PANTHER" id="PTHR10183:SF433">
    <property type="entry name" value="CALPAIN-A-RELATED"/>
    <property type="match status" value="1"/>
</dbReference>
<accession>A0A9N7Z7U2</accession>
<dbReference type="PANTHER" id="PTHR10183">
    <property type="entry name" value="CALPAIN"/>
    <property type="match status" value="1"/>
</dbReference>
<comment type="similarity">
    <text evidence="1">Belongs to the peptidase C2 family.</text>
</comment>
<dbReference type="EMBL" id="CADEAL010004180">
    <property type="protein sequence ID" value="CAB1453676.1"/>
    <property type="molecule type" value="Genomic_DNA"/>
</dbReference>
<keyword evidence="4" id="KW-1185">Reference proteome</keyword>
<dbReference type="Pfam" id="PF01067">
    <property type="entry name" value="Calpain_III"/>
    <property type="match status" value="1"/>
</dbReference>
<comment type="caution">
    <text evidence="3">The sequence shown here is derived from an EMBL/GenBank/DDBJ whole genome shotgun (WGS) entry which is preliminary data.</text>
</comment>
<dbReference type="InterPro" id="IPR022682">
    <property type="entry name" value="Calpain_domain_III"/>
</dbReference>
<evidence type="ECO:0000256" key="1">
    <source>
        <dbReference type="ARBA" id="ARBA00007623"/>
    </source>
</evidence>